<feature type="non-terminal residue" evidence="2">
    <location>
        <position position="98"/>
    </location>
</feature>
<keyword evidence="3" id="KW-1185">Reference proteome</keyword>
<evidence type="ECO:0000256" key="1">
    <source>
        <dbReference type="SAM" id="SignalP"/>
    </source>
</evidence>
<feature type="chain" id="PRO_5032363309" evidence="1">
    <location>
        <begin position="19"/>
        <end position="98"/>
    </location>
</feature>
<accession>A0A815VBS8</accession>
<feature type="signal peptide" evidence="1">
    <location>
        <begin position="1"/>
        <end position="18"/>
    </location>
</feature>
<evidence type="ECO:0000313" key="2">
    <source>
        <dbReference type="EMBL" id="CAF1527103.1"/>
    </source>
</evidence>
<evidence type="ECO:0000313" key="3">
    <source>
        <dbReference type="Proteomes" id="UP000663828"/>
    </source>
</evidence>
<dbReference type="Proteomes" id="UP000663828">
    <property type="component" value="Unassembled WGS sequence"/>
</dbReference>
<reference evidence="2" key="1">
    <citation type="submission" date="2021-02" db="EMBL/GenBank/DDBJ databases">
        <authorList>
            <person name="Nowell W R."/>
        </authorList>
    </citation>
    <scope>NUCLEOTIDE SEQUENCE</scope>
</reference>
<proteinExistence type="predicted"/>
<dbReference type="EMBL" id="CAJNOR010004783">
    <property type="protein sequence ID" value="CAF1527103.1"/>
    <property type="molecule type" value="Genomic_DNA"/>
</dbReference>
<organism evidence="2 3">
    <name type="scientific">Adineta ricciae</name>
    <name type="common">Rotifer</name>
    <dbReference type="NCBI Taxonomy" id="249248"/>
    <lineage>
        <taxon>Eukaryota</taxon>
        <taxon>Metazoa</taxon>
        <taxon>Spiralia</taxon>
        <taxon>Gnathifera</taxon>
        <taxon>Rotifera</taxon>
        <taxon>Eurotatoria</taxon>
        <taxon>Bdelloidea</taxon>
        <taxon>Adinetida</taxon>
        <taxon>Adinetidae</taxon>
        <taxon>Adineta</taxon>
    </lineage>
</organism>
<comment type="caution">
    <text evidence="2">The sequence shown here is derived from an EMBL/GenBank/DDBJ whole genome shotgun (WGS) entry which is preliminary data.</text>
</comment>
<dbReference type="AlphaFoldDB" id="A0A815VBS8"/>
<name>A0A815VBS8_ADIRI</name>
<keyword evidence="1" id="KW-0732">Signal</keyword>
<sequence>MLALIATLLLNLFMPVNASYSLYYSNLRQDSNRTYDCLYSYINDIGETAGKNDLHNYQLVPYCRRLDDNDEQDEVQYPIRENINKTFTFKQLKSENVT</sequence>
<gene>
    <name evidence="2" type="ORF">XAT740_LOCUS41187</name>
</gene>
<protein>
    <submittedName>
        <fullName evidence="2">Uncharacterized protein</fullName>
    </submittedName>
</protein>